<comment type="caution">
    <text evidence="2">The sequence shown here is derived from an EMBL/GenBank/DDBJ whole genome shotgun (WGS) entry which is preliminary data.</text>
</comment>
<proteinExistence type="predicted"/>
<gene>
    <name evidence="2" type="ORF">DU504_00590</name>
</gene>
<name>A0A368N5V8_9EURY</name>
<dbReference type="AlphaFoldDB" id="A0A368N5V8"/>
<dbReference type="RefSeq" id="WP_114447482.1">
    <property type="nucleotide sequence ID" value="NZ_QPHM01000001.1"/>
</dbReference>
<evidence type="ECO:0000313" key="3">
    <source>
        <dbReference type="Proteomes" id="UP000252189"/>
    </source>
</evidence>
<evidence type="ECO:0000256" key="1">
    <source>
        <dbReference type="SAM" id="MobiDB-lite"/>
    </source>
</evidence>
<dbReference type="EMBL" id="QPHM01000001">
    <property type="protein sequence ID" value="RCU45928.1"/>
    <property type="molecule type" value="Genomic_DNA"/>
</dbReference>
<feature type="compositionally biased region" description="Acidic residues" evidence="1">
    <location>
        <begin position="42"/>
        <end position="51"/>
    </location>
</feature>
<accession>A0A368N5V8</accession>
<sequence length="100" mass="10246">MADKKFTLLELHLDEGSIQVGPAALGAGGDGITEPESKDSGEGEGEGESEGDASCPGRKLGKLLVALLVIAVLVLGLKKVLGGGSEDLDELEELSELDEE</sequence>
<feature type="region of interest" description="Disordered" evidence="1">
    <location>
        <begin position="20"/>
        <end position="57"/>
    </location>
</feature>
<keyword evidence="3" id="KW-1185">Reference proteome</keyword>
<dbReference type="OrthoDB" id="308358at2157"/>
<protein>
    <submittedName>
        <fullName evidence="2">Uncharacterized protein</fullName>
    </submittedName>
</protein>
<dbReference type="Proteomes" id="UP000252189">
    <property type="component" value="Unassembled WGS sequence"/>
</dbReference>
<organism evidence="2 3">
    <name type="scientific">Haloplanus salinus</name>
    <dbReference type="NCBI Taxonomy" id="1126245"/>
    <lineage>
        <taxon>Archaea</taxon>
        <taxon>Methanobacteriati</taxon>
        <taxon>Methanobacteriota</taxon>
        <taxon>Stenosarchaea group</taxon>
        <taxon>Halobacteria</taxon>
        <taxon>Halobacteriales</taxon>
        <taxon>Haloferacaceae</taxon>
        <taxon>Haloplanus</taxon>
    </lineage>
</organism>
<evidence type="ECO:0000313" key="2">
    <source>
        <dbReference type="EMBL" id="RCU45928.1"/>
    </source>
</evidence>
<reference evidence="2 3" key="1">
    <citation type="submission" date="2018-07" db="EMBL/GenBank/DDBJ databases">
        <title>Genome sequences of Haloplanus salinus JCM 18368T.</title>
        <authorList>
            <person name="Kim Y.B."/>
            <person name="Roh S.W."/>
        </authorList>
    </citation>
    <scope>NUCLEOTIDE SEQUENCE [LARGE SCALE GENOMIC DNA]</scope>
    <source>
        <strain evidence="2 3">JCM 18368</strain>
    </source>
</reference>